<evidence type="ECO:0000256" key="2">
    <source>
        <dbReference type="ARBA" id="ARBA00004687"/>
    </source>
</evidence>
<feature type="transmembrane region" description="Helical" evidence="12">
    <location>
        <begin position="211"/>
        <end position="235"/>
    </location>
</feature>
<evidence type="ECO:0000256" key="9">
    <source>
        <dbReference type="ARBA" id="ARBA00022824"/>
    </source>
</evidence>
<comment type="pathway">
    <text evidence="2 12">Glycolipid biosynthesis; glycosylphosphatidylinositol-anchor biosynthesis.</text>
</comment>
<comment type="caution">
    <text evidence="13">The sequence shown here is derived from an EMBL/GenBank/DDBJ whole genome shotgun (WGS) entry which is preliminary data.</text>
</comment>
<evidence type="ECO:0000313" key="14">
    <source>
        <dbReference type="Proteomes" id="UP001623330"/>
    </source>
</evidence>
<gene>
    <name evidence="13" type="ORF">RNJ44_01072</name>
</gene>
<evidence type="ECO:0000256" key="4">
    <source>
        <dbReference type="ARBA" id="ARBA00013795"/>
    </source>
</evidence>
<feature type="transmembrane region" description="Helical" evidence="12">
    <location>
        <begin position="350"/>
        <end position="366"/>
    </location>
</feature>
<dbReference type="Proteomes" id="UP001623330">
    <property type="component" value="Unassembled WGS sequence"/>
</dbReference>
<comment type="function">
    <text evidence="12">Mannosyltransferase involved in glycosylphosphatidylinositol-anchor biosynthesis.</text>
</comment>
<sequence>MITIYKVLRNFLAVRSFQYLLIFLAPNAQFDNSTELLLRKYCTTDEINKFWHRNLLNKLLSWDSVFFLKTALEGKPEFEHEYAFSIVWAKIIRFFSNDSKDLYHSLTIAIVLENILFVLSLILLFMLTRITFSKQNRAKTAYGDDIAYKTATLFIINSGSGFLTSIYSEPLSFFFAFLGILAREFAIKVTIPYDIEFPLSSLPLYVLGTAISFSIATLNRSNCILLGIFYLYDLYYILRKRNIKKALLFPVSSGCIMFIIFIIQQYYVPYRQFCPGRGEWCNTTVSKFCGLSFLTKKSFYSFIQSKYWNLGFMKYWTLNNIPNFLFGLPTYIVLFYSTVYFTKMYPNPKLFPLVLVTRSFLVIMLLFAHVQIVNRVSTFIPLHLWYISDRMNKITNSKKKEDDDLIIKFYLYWLILWFPIQTLLFAFFLPPA</sequence>
<keyword evidence="14" id="KW-1185">Reference proteome</keyword>
<evidence type="ECO:0000256" key="12">
    <source>
        <dbReference type="RuleBase" id="RU363112"/>
    </source>
</evidence>
<keyword evidence="10 12" id="KW-1133">Transmembrane helix</keyword>
<feature type="transmembrane region" description="Helical" evidence="12">
    <location>
        <begin position="102"/>
        <end position="127"/>
    </location>
</feature>
<evidence type="ECO:0000256" key="5">
    <source>
        <dbReference type="ARBA" id="ARBA00022502"/>
    </source>
</evidence>
<dbReference type="GO" id="GO:0016757">
    <property type="term" value="F:glycosyltransferase activity"/>
    <property type="evidence" value="ECO:0007669"/>
    <property type="project" value="UniProtKB-KW"/>
</dbReference>
<accession>A0ABR4NQV3</accession>
<dbReference type="PANTHER" id="PTHR12468">
    <property type="entry name" value="GPI MANNOSYLTRANSFERASE 2"/>
    <property type="match status" value="1"/>
</dbReference>
<evidence type="ECO:0000256" key="3">
    <source>
        <dbReference type="ARBA" id="ARBA00008698"/>
    </source>
</evidence>
<keyword evidence="5 12" id="KW-0337">GPI-anchor biosynthesis</keyword>
<proteinExistence type="inferred from homology"/>
<protein>
    <recommendedName>
        <fullName evidence="4 12">GPI mannosyltransferase 2</fullName>
        <ecNumber evidence="12">2.4.1.-</ecNumber>
    </recommendedName>
</protein>
<evidence type="ECO:0000256" key="11">
    <source>
        <dbReference type="ARBA" id="ARBA00023136"/>
    </source>
</evidence>
<comment type="subcellular location">
    <subcellularLocation>
        <location evidence="1 12">Endoplasmic reticulum membrane</location>
        <topology evidence="1 12">Multi-pass membrane protein</topology>
    </subcellularLocation>
</comment>
<name>A0ABR4NQV3_9SACH</name>
<comment type="caution">
    <text evidence="12">Lacks conserved residue(s) required for the propagation of feature annotation.</text>
</comment>
<keyword evidence="7 12" id="KW-0808">Transferase</keyword>
<keyword evidence="11 12" id="KW-0472">Membrane</keyword>
<evidence type="ECO:0000256" key="6">
    <source>
        <dbReference type="ARBA" id="ARBA00022676"/>
    </source>
</evidence>
<keyword evidence="9 12" id="KW-0256">Endoplasmic reticulum</keyword>
<feature type="transmembrane region" description="Helical" evidence="12">
    <location>
        <begin position="247"/>
        <end position="267"/>
    </location>
</feature>
<feature type="transmembrane region" description="Helical" evidence="12">
    <location>
        <begin position="12"/>
        <end position="30"/>
    </location>
</feature>
<evidence type="ECO:0000256" key="7">
    <source>
        <dbReference type="ARBA" id="ARBA00022679"/>
    </source>
</evidence>
<keyword evidence="6 12" id="KW-0328">Glycosyltransferase</keyword>
<evidence type="ECO:0000313" key="13">
    <source>
        <dbReference type="EMBL" id="KAL3230623.1"/>
    </source>
</evidence>
<comment type="similarity">
    <text evidence="3 12">Belongs to the PIGV family.</text>
</comment>
<keyword evidence="8 12" id="KW-0812">Transmembrane</keyword>
<evidence type="ECO:0000256" key="10">
    <source>
        <dbReference type="ARBA" id="ARBA00022989"/>
    </source>
</evidence>
<evidence type="ECO:0000256" key="1">
    <source>
        <dbReference type="ARBA" id="ARBA00004477"/>
    </source>
</evidence>
<reference evidence="13 14" key="1">
    <citation type="submission" date="2024-05" db="EMBL/GenBank/DDBJ databases">
        <title>Long read based assembly of the Candida bracarensis genome reveals expanded adhesin content.</title>
        <authorList>
            <person name="Marcet-Houben M."/>
            <person name="Ksiezopolska E."/>
            <person name="Gabaldon T."/>
        </authorList>
    </citation>
    <scope>NUCLEOTIDE SEQUENCE [LARGE SCALE GENOMIC DNA]</scope>
    <source>
        <strain evidence="13 14">CBM6</strain>
    </source>
</reference>
<organism evidence="13 14">
    <name type="scientific">Nakaseomyces bracarensis</name>
    <dbReference type="NCBI Taxonomy" id="273131"/>
    <lineage>
        <taxon>Eukaryota</taxon>
        <taxon>Fungi</taxon>
        <taxon>Dikarya</taxon>
        <taxon>Ascomycota</taxon>
        <taxon>Saccharomycotina</taxon>
        <taxon>Saccharomycetes</taxon>
        <taxon>Saccharomycetales</taxon>
        <taxon>Saccharomycetaceae</taxon>
        <taxon>Nakaseomyces</taxon>
    </lineage>
</organism>
<dbReference type="EC" id="2.4.1.-" evidence="12"/>
<evidence type="ECO:0000256" key="8">
    <source>
        <dbReference type="ARBA" id="ARBA00022692"/>
    </source>
</evidence>
<dbReference type="InterPro" id="IPR007315">
    <property type="entry name" value="PIG-V/Gpi18"/>
</dbReference>
<dbReference type="EMBL" id="JBEVYD010000009">
    <property type="protein sequence ID" value="KAL3230623.1"/>
    <property type="molecule type" value="Genomic_DNA"/>
</dbReference>
<dbReference type="Pfam" id="PF04188">
    <property type="entry name" value="Mannosyl_trans2"/>
    <property type="match status" value="2"/>
</dbReference>
<dbReference type="PANTHER" id="PTHR12468:SF2">
    <property type="entry name" value="GPI MANNOSYLTRANSFERASE 2"/>
    <property type="match status" value="1"/>
</dbReference>
<feature type="transmembrane region" description="Helical" evidence="12">
    <location>
        <begin position="409"/>
        <end position="429"/>
    </location>
</feature>
<feature type="transmembrane region" description="Helical" evidence="12">
    <location>
        <begin position="321"/>
        <end position="341"/>
    </location>
</feature>